<accession>A0AAV0TNW2</accession>
<evidence type="ECO:0000313" key="1">
    <source>
        <dbReference type="EMBL" id="CAI5724997.1"/>
    </source>
</evidence>
<protein>
    <submittedName>
        <fullName evidence="1">Uncharacterized protein</fullName>
    </submittedName>
</protein>
<proteinExistence type="predicted"/>
<dbReference type="InterPro" id="IPR021109">
    <property type="entry name" value="Peptidase_aspartic_dom_sf"/>
</dbReference>
<gene>
    <name evidence="1" type="ORF">PDE001_LOCUS3252</name>
</gene>
<dbReference type="AlphaFoldDB" id="A0AAV0TNW2"/>
<comment type="caution">
    <text evidence="1">The sequence shown here is derived from an EMBL/GenBank/DDBJ whole genome shotgun (WGS) entry which is preliminary data.</text>
</comment>
<reference evidence="1" key="1">
    <citation type="submission" date="2022-12" db="EMBL/GenBank/DDBJ databases">
        <authorList>
            <person name="Webb A."/>
        </authorList>
    </citation>
    <scope>NUCLEOTIDE SEQUENCE</scope>
    <source>
        <strain evidence="1">Pd1</strain>
    </source>
</reference>
<sequence length="127" mass="14227">MSGIVTSSGSTVAQFTFPQLRSDTVITHRFEVINDCTDAMIVGWDLMNALGLILDFKKKLIKWDDCQLQLNTEQSTTLAEVDEQHDHEFPKSKGRFRHRSLSRITGTDEHARRKSTAAIPIVASAVP</sequence>
<organism evidence="1 2">
    <name type="scientific">Peronospora destructor</name>
    <dbReference type="NCBI Taxonomy" id="86335"/>
    <lineage>
        <taxon>Eukaryota</taxon>
        <taxon>Sar</taxon>
        <taxon>Stramenopiles</taxon>
        <taxon>Oomycota</taxon>
        <taxon>Peronosporomycetes</taxon>
        <taxon>Peronosporales</taxon>
        <taxon>Peronosporaceae</taxon>
        <taxon>Peronospora</taxon>
    </lineage>
</organism>
<keyword evidence="2" id="KW-1185">Reference proteome</keyword>
<dbReference type="Proteomes" id="UP001162029">
    <property type="component" value="Unassembled WGS sequence"/>
</dbReference>
<dbReference type="Gene3D" id="2.40.70.10">
    <property type="entry name" value="Acid Proteases"/>
    <property type="match status" value="1"/>
</dbReference>
<dbReference type="EMBL" id="CANTFM010000548">
    <property type="protein sequence ID" value="CAI5724997.1"/>
    <property type="molecule type" value="Genomic_DNA"/>
</dbReference>
<name>A0AAV0TNW2_9STRA</name>
<evidence type="ECO:0000313" key="2">
    <source>
        <dbReference type="Proteomes" id="UP001162029"/>
    </source>
</evidence>